<feature type="chain" id="PRO_5006063032" evidence="1">
    <location>
        <begin position="20"/>
        <end position="140"/>
    </location>
</feature>
<dbReference type="EMBL" id="CYSE01000002">
    <property type="protein sequence ID" value="CUH76360.1"/>
    <property type="molecule type" value="Genomic_DNA"/>
</dbReference>
<evidence type="ECO:0000313" key="3">
    <source>
        <dbReference type="EMBL" id="CUH76360.1"/>
    </source>
</evidence>
<keyword evidence="1" id="KW-0732">Signal</keyword>
<organism evidence="3 4">
    <name type="scientific">Tropicibacter naphthalenivorans</name>
    <dbReference type="NCBI Taxonomy" id="441103"/>
    <lineage>
        <taxon>Bacteria</taxon>
        <taxon>Pseudomonadati</taxon>
        <taxon>Pseudomonadota</taxon>
        <taxon>Alphaproteobacteria</taxon>
        <taxon>Rhodobacterales</taxon>
        <taxon>Roseobacteraceae</taxon>
        <taxon>Tropicibacter</taxon>
    </lineage>
</organism>
<dbReference type="PANTHER" id="PTHR31157:SF1">
    <property type="entry name" value="SCP DOMAIN-CONTAINING PROTEIN"/>
    <property type="match status" value="1"/>
</dbReference>
<dbReference type="Pfam" id="PF00188">
    <property type="entry name" value="CAP"/>
    <property type="match status" value="1"/>
</dbReference>
<dbReference type="AlphaFoldDB" id="A0A0P1G3F8"/>
<feature type="domain" description="SCP" evidence="2">
    <location>
        <begin position="25"/>
        <end position="128"/>
    </location>
</feature>
<accession>A0A0P1G3F8</accession>
<name>A0A0P1G3F8_9RHOB</name>
<dbReference type="Proteomes" id="UP000054935">
    <property type="component" value="Unassembled WGS sequence"/>
</dbReference>
<dbReference type="InterPro" id="IPR035940">
    <property type="entry name" value="CAP_sf"/>
</dbReference>
<protein>
    <submittedName>
        <fullName evidence="3">Cysteine-rich secretory protein family protein</fullName>
    </submittedName>
</protein>
<dbReference type="Gene3D" id="3.40.33.10">
    <property type="entry name" value="CAP"/>
    <property type="match status" value="1"/>
</dbReference>
<sequence>MRIMLVALGVMALGAAAQAQQVAQMLNGVRAEEGLGPVQASPMLEAAAMAHALDMSENGFFDHRGSDGSDVMARAKTAGYGPCVIAENIAQGQTDLRQVLGDWVNSPGHRANILLDSITDYGLVRAEGDIWVLVLGQGGC</sequence>
<dbReference type="SUPFAM" id="SSF55797">
    <property type="entry name" value="PR-1-like"/>
    <property type="match status" value="1"/>
</dbReference>
<evidence type="ECO:0000256" key="1">
    <source>
        <dbReference type="SAM" id="SignalP"/>
    </source>
</evidence>
<dbReference type="CDD" id="cd05379">
    <property type="entry name" value="CAP_bacterial"/>
    <property type="match status" value="1"/>
</dbReference>
<keyword evidence="4" id="KW-1185">Reference proteome</keyword>
<dbReference type="STRING" id="441103.TRN7648_00895"/>
<evidence type="ECO:0000313" key="4">
    <source>
        <dbReference type="Proteomes" id="UP000054935"/>
    </source>
</evidence>
<reference evidence="3 4" key="1">
    <citation type="submission" date="2015-09" db="EMBL/GenBank/DDBJ databases">
        <authorList>
            <consortium name="Swine Surveillance"/>
        </authorList>
    </citation>
    <scope>NUCLEOTIDE SEQUENCE [LARGE SCALE GENOMIC DNA]</scope>
    <source>
        <strain evidence="3 4">CECT 7648</strain>
    </source>
</reference>
<proteinExistence type="predicted"/>
<feature type="signal peptide" evidence="1">
    <location>
        <begin position="1"/>
        <end position="19"/>
    </location>
</feature>
<dbReference type="InterPro" id="IPR014044">
    <property type="entry name" value="CAP_dom"/>
</dbReference>
<gene>
    <name evidence="3" type="ORF">TRN7648_00895</name>
</gene>
<evidence type="ECO:0000259" key="2">
    <source>
        <dbReference type="Pfam" id="PF00188"/>
    </source>
</evidence>
<dbReference type="PANTHER" id="PTHR31157">
    <property type="entry name" value="SCP DOMAIN-CONTAINING PROTEIN"/>
    <property type="match status" value="1"/>
</dbReference>